<name>A0A0V1IK99_TRIPS</name>
<dbReference type="Proteomes" id="UP000054632">
    <property type="component" value="Unassembled WGS sequence"/>
</dbReference>
<dbReference type="AlphaFoldDB" id="A0A0V1IK99"/>
<dbReference type="EMBL" id="JYDV01000025">
    <property type="protein sequence ID" value="KRZ40731.1"/>
    <property type="molecule type" value="Genomic_DNA"/>
</dbReference>
<accession>A0A0V1IK99</accession>
<evidence type="ECO:0000313" key="4">
    <source>
        <dbReference type="EMBL" id="KRZ28950.1"/>
    </source>
</evidence>
<organism evidence="3 8">
    <name type="scientific">Trichinella pseudospiralis</name>
    <name type="common">Parasitic roundworm</name>
    <dbReference type="NCBI Taxonomy" id="6337"/>
    <lineage>
        <taxon>Eukaryota</taxon>
        <taxon>Metazoa</taxon>
        <taxon>Ecdysozoa</taxon>
        <taxon>Nematoda</taxon>
        <taxon>Enoplea</taxon>
        <taxon>Dorylaimia</taxon>
        <taxon>Trichinellida</taxon>
        <taxon>Trichinellidae</taxon>
        <taxon>Trichinella</taxon>
    </lineage>
</organism>
<evidence type="ECO:0000313" key="2">
    <source>
        <dbReference type="EMBL" id="KRY75993.1"/>
    </source>
</evidence>
<evidence type="ECO:0000313" key="6">
    <source>
        <dbReference type="Proteomes" id="UP000054632"/>
    </source>
</evidence>
<dbReference type="EMBL" id="JYDS01000052">
    <property type="protein sequence ID" value="KRZ28950.1"/>
    <property type="molecule type" value="Genomic_DNA"/>
</dbReference>
<evidence type="ECO:0000313" key="1">
    <source>
        <dbReference type="EMBL" id="KRX99635.1"/>
    </source>
</evidence>
<evidence type="ECO:0000313" key="5">
    <source>
        <dbReference type="EMBL" id="KRZ40731.1"/>
    </source>
</evidence>
<dbReference type="Proteomes" id="UP000054805">
    <property type="component" value="Unassembled WGS sequence"/>
</dbReference>
<evidence type="ECO:0000313" key="7">
    <source>
        <dbReference type="Proteomes" id="UP000054805"/>
    </source>
</evidence>
<dbReference type="EMBL" id="JYDU01000013">
    <property type="protein sequence ID" value="KRX99635.1"/>
    <property type="molecule type" value="Genomic_DNA"/>
</dbReference>
<comment type="caution">
    <text evidence="3">The sequence shown here is derived from an EMBL/GenBank/DDBJ whole genome shotgun (WGS) entry which is preliminary data.</text>
</comment>
<evidence type="ECO:0000313" key="8">
    <source>
        <dbReference type="Proteomes" id="UP000054826"/>
    </source>
</evidence>
<sequence length="57" mass="6699">MNEMFDVWVWRIEVNVDAEYFTIRPDAQERSRSCWIIGSLLPCYCAVDETGKLAKIE</sequence>
<protein>
    <submittedName>
        <fullName evidence="3">Uncharacterized protein</fullName>
    </submittedName>
</protein>
<gene>
    <name evidence="2" type="ORF">T4A_6089</name>
    <name evidence="4" type="ORF">T4B_5895</name>
    <name evidence="3" type="ORF">T4C_13216</name>
    <name evidence="5" type="ORF">T4C_7606</name>
    <name evidence="1" type="ORF">T4E_8253</name>
</gene>
<reference evidence="6 7" key="1">
    <citation type="submission" date="2015-01" db="EMBL/GenBank/DDBJ databases">
        <title>Evolution of Trichinella species and genotypes.</title>
        <authorList>
            <person name="Korhonen P.K."/>
            <person name="Edoardo P."/>
            <person name="Giuseppe L.R."/>
            <person name="Gasser R.B."/>
        </authorList>
    </citation>
    <scope>NUCLEOTIDE SEQUENCE [LARGE SCALE GENOMIC DNA]</scope>
    <source>
        <strain evidence="2">ISS13</strain>
        <strain evidence="1">ISS141</strain>
        <strain evidence="3">ISS176</strain>
        <strain evidence="4">ISS588</strain>
    </source>
</reference>
<dbReference type="EMBL" id="JYDR01000014">
    <property type="protein sequence ID" value="KRY75993.1"/>
    <property type="molecule type" value="Genomic_DNA"/>
</dbReference>
<dbReference type="Proteomes" id="UP000054826">
    <property type="component" value="Unassembled WGS sequence"/>
</dbReference>
<evidence type="ECO:0000313" key="3">
    <source>
        <dbReference type="EMBL" id="KRZ23231.1"/>
    </source>
</evidence>
<dbReference type="EMBL" id="JYDV01000269">
    <property type="protein sequence ID" value="KRZ23231.1"/>
    <property type="molecule type" value="Genomic_DNA"/>
</dbReference>
<proteinExistence type="predicted"/>
<keyword evidence="7" id="KW-1185">Reference proteome</keyword>
<dbReference type="Proteomes" id="UP000054815">
    <property type="component" value="Unassembled WGS sequence"/>
</dbReference>